<keyword evidence="5" id="KW-1185">Reference proteome</keyword>
<organism evidence="4 5">
    <name type="scientific">Rhizoctonia solani 123E</name>
    <dbReference type="NCBI Taxonomy" id="1423351"/>
    <lineage>
        <taxon>Eukaryota</taxon>
        <taxon>Fungi</taxon>
        <taxon>Dikarya</taxon>
        <taxon>Basidiomycota</taxon>
        <taxon>Agaricomycotina</taxon>
        <taxon>Agaricomycetes</taxon>
        <taxon>Cantharellales</taxon>
        <taxon>Ceratobasidiaceae</taxon>
        <taxon>Rhizoctonia</taxon>
    </lineage>
</organism>
<keyword evidence="1 3" id="KW-0853">WD repeat</keyword>
<dbReference type="EMBL" id="AZST01001470">
    <property type="protein sequence ID" value="KEP45822.1"/>
    <property type="molecule type" value="Genomic_DNA"/>
</dbReference>
<dbReference type="PROSITE" id="PS50294">
    <property type="entry name" value="WD_REPEATS_REGION"/>
    <property type="match status" value="2"/>
</dbReference>
<dbReference type="Pfam" id="PF00400">
    <property type="entry name" value="WD40"/>
    <property type="match status" value="6"/>
</dbReference>
<dbReference type="PROSITE" id="PS50082">
    <property type="entry name" value="WD_REPEATS_2"/>
    <property type="match status" value="5"/>
</dbReference>
<dbReference type="InterPro" id="IPR019775">
    <property type="entry name" value="WD40_repeat_CS"/>
</dbReference>
<accession>A0A074S702</accession>
<protein>
    <submittedName>
        <fullName evidence="4">Putative vegetative incompatibility protein HET-E-1</fullName>
    </submittedName>
</protein>
<keyword evidence="2" id="KW-0677">Repeat</keyword>
<feature type="repeat" description="WD" evidence="3">
    <location>
        <begin position="89"/>
        <end position="129"/>
    </location>
</feature>
<feature type="repeat" description="WD" evidence="3">
    <location>
        <begin position="130"/>
        <end position="171"/>
    </location>
</feature>
<dbReference type="CDD" id="cd00200">
    <property type="entry name" value="WD40"/>
    <property type="match status" value="1"/>
</dbReference>
<evidence type="ECO:0000256" key="1">
    <source>
        <dbReference type="ARBA" id="ARBA00022574"/>
    </source>
</evidence>
<dbReference type="STRING" id="1423351.A0A074S702"/>
<dbReference type="HOGENOM" id="CLU_000288_57_33_1"/>
<feature type="repeat" description="WD" evidence="3">
    <location>
        <begin position="226"/>
        <end position="257"/>
    </location>
</feature>
<sequence>MIFEMTYPITSAAVSSDAKHIATGTKSGSVCVRDLSNGNVVVVNGPLCNNTSRVVSVGISPNGQLVGWGDCDSRVLVWNIHNQVIAGPFLGHNSEVNCIVFTPDNTRIISSSDSLIYIHDVRSGKAILTLDQKRPSLRQFGLSQDGTRIATGSTDGSINVWDSEKGYKVLGPLRGQSKPTISIAYSPDGTRIISASEANTICVWDTQNGNLLVGPFGERDRSPTIIVFSTDGTRIVSGFLDGTVFIWEAQTGDVVVGPIEGHRKPVTMVSFLSDNSQVISHSHDGALRIHDVRKVSIPRPF</sequence>
<feature type="repeat" description="WD" evidence="3">
    <location>
        <begin position="173"/>
        <end position="214"/>
    </location>
</feature>
<dbReference type="PROSITE" id="PS00678">
    <property type="entry name" value="WD_REPEATS_1"/>
    <property type="match status" value="1"/>
</dbReference>
<dbReference type="InterPro" id="IPR020472">
    <property type="entry name" value="WD40_PAC1"/>
</dbReference>
<comment type="caution">
    <text evidence="4">The sequence shown here is derived from an EMBL/GenBank/DDBJ whole genome shotgun (WGS) entry which is preliminary data.</text>
</comment>
<feature type="repeat" description="WD" evidence="3">
    <location>
        <begin position="259"/>
        <end position="293"/>
    </location>
</feature>
<reference evidence="4 5" key="1">
    <citation type="submission" date="2013-12" db="EMBL/GenBank/DDBJ databases">
        <authorList>
            <person name="Cubeta M."/>
            <person name="Pakala S."/>
            <person name="Fedorova N."/>
            <person name="Thomas E."/>
            <person name="Dean R."/>
            <person name="Jabaji S."/>
            <person name="Neate S."/>
            <person name="Toda T."/>
            <person name="Tavantzis S."/>
            <person name="Vilgalys R."/>
            <person name="Bharathan N."/>
            <person name="Pakala S."/>
            <person name="Losada L.S."/>
            <person name="Zafar N."/>
            <person name="Nierman W."/>
        </authorList>
    </citation>
    <scope>NUCLEOTIDE SEQUENCE [LARGE SCALE GENOMIC DNA]</scope>
    <source>
        <strain evidence="4 5">123E</strain>
    </source>
</reference>
<evidence type="ECO:0000313" key="4">
    <source>
        <dbReference type="EMBL" id="KEP45822.1"/>
    </source>
</evidence>
<proteinExistence type="predicted"/>
<evidence type="ECO:0000313" key="5">
    <source>
        <dbReference type="Proteomes" id="UP000027456"/>
    </source>
</evidence>
<dbReference type="GO" id="GO:1990234">
    <property type="term" value="C:transferase complex"/>
    <property type="evidence" value="ECO:0007669"/>
    <property type="project" value="UniProtKB-ARBA"/>
</dbReference>
<dbReference type="SMART" id="SM00320">
    <property type="entry name" value="WD40"/>
    <property type="match status" value="7"/>
</dbReference>
<dbReference type="InterPro" id="IPR015943">
    <property type="entry name" value="WD40/YVTN_repeat-like_dom_sf"/>
</dbReference>
<evidence type="ECO:0000256" key="2">
    <source>
        <dbReference type="ARBA" id="ARBA00022737"/>
    </source>
</evidence>
<dbReference type="PANTHER" id="PTHR22847">
    <property type="entry name" value="WD40 REPEAT PROTEIN"/>
    <property type="match status" value="1"/>
</dbReference>
<name>A0A074S702_9AGAM</name>
<dbReference type="Proteomes" id="UP000027456">
    <property type="component" value="Unassembled WGS sequence"/>
</dbReference>
<evidence type="ECO:0000256" key="3">
    <source>
        <dbReference type="PROSITE-ProRule" id="PRU00221"/>
    </source>
</evidence>
<dbReference type="InterPro" id="IPR036322">
    <property type="entry name" value="WD40_repeat_dom_sf"/>
</dbReference>
<dbReference type="Gene3D" id="2.130.10.10">
    <property type="entry name" value="YVTN repeat-like/Quinoprotein amine dehydrogenase"/>
    <property type="match status" value="3"/>
</dbReference>
<dbReference type="AlphaFoldDB" id="A0A074S702"/>
<dbReference type="OrthoDB" id="538223at2759"/>
<gene>
    <name evidence="4" type="ORF">V565_238620</name>
</gene>
<dbReference type="InterPro" id="IPR001680">
    <property type="entry name" value="WD40_rpt"/>
</dbReference>
<dbReference type="PRINTS" id="PR00320">
    <property type="entry name" value="GPROTEINBRPT"/>
</dbReference>
<dbReference type="PANTHER" id="PTHR22847:SF637">
    <property type="entry name" value="WD REPEAT DOMAIN 5B"/>
    <property type="match status" value="1"/>
</dbReference>
<dbReference type="SUPFAM" id="SSF50978">
    <property type="entry name" value="WD40 repeat-like"/>
    <property type="match status" value="1"/>
</dbReference>